<dbReference type="InterPro" id="IPR013083">
    <property type="entry name" value="Znf_RING/FYVE/PHD"/>
</dbReference>
<dbReference type="Gene3D" id="3.30.40.10">
    <property type="entry name" value="Zinc/RING finger domain, C3HC4 (zinc finger)"/>
    <property type="match status" value="1"/>
</dbReference>
<gene>
    <name evidence="4" type="ORF">NP233_g637</name>
</gene>
<dbReference type="SUPFAM" id="SSF57850">
    <property type="entry name" value="RING/U-box"/>
    <property type="match status" value="1"/>
</dbReference>
<keyword evidence="1" id="KW-0862">Zinc</keyword>
<keyword evidence="1" id="KW-0479">Metal-binding</keyword>
<evidence type="ECO:0000313" key="5">
    <source>
        <dbReference type="Proteomes" id="UP001213000"/>
    </source>
</evidence>
<evidence type="ECO:0000313" key="4">
    <source>
        <dbReference type="EMBL" id="KAJ3576150.1"/>
    </source>
</evidence>
<dbReference type="EMBL" id="JANIEX010000018">
    <property type="protein sequence ID" value="KAJ3576150.1"/>
    <property type="molecule type" value="Genomic_DNA"/>
</dbReference>
<keyword evidence="5" id="KW-1185">Reference proteome</keyword>
<feature type="region of interest" description="Disordered" evidence="2">
    <location>
        <begin position="73"/>
        <end position="139"/>
    </location>
</feature>
<dbReference type="GO" id="GO:0008270">
    <property type="term" value="F:zinc ion binding"/>
    <property type="evidence" value="ECO:0007669"/>
    <property type="project" value="UniProtKB-KW"/>
</dbReference>
<proteinExistence type="predicted"/>
<dbReference type="Pfam" id="PF13923">
    <property type="entry name" value="zf-C3HC4_2"/>
    <property type="match status" value="1"/>
</dbReference>
<keyword evidence="1" id="KW-0863">Zinc-finger</keyword>
<protein>
    <recommendedName>
        <fullName evidence="3">RING-type domain-containing protein</fullName>
    </recommendedName>
</protein>
<dbReference type="AlphaFoldDB" id="A0AAD5W1I4"/>
<dbReference type="PANTHER" id="PTHR12109">
    <property type="entry name" value="RING FINGER PROTEIN 141-RELATED"/>
    <property type="match status" value="1"/>
</dbReference>
<evidence type="ECO:0000256" key="1">
    <source>
        <dbReference type="PROSITE-ProRule" id="PRU00175"/>
    </source>
</evidence>
<reference evidence="4" key="1">
    <citation type="submission" date="2022-07" db="EMBL/GenBank/DDBJ databases">
        <title>Genome Sequence of Leucocoprinus birnbaumii.</title>
        <authorList>
            <person name="Buettner E."/>
        </authorList>
    </citation>
    <scope>NUCLEOTIDE SEQUENCE</scope>
    <source>
        <strain evidence="4">VT141</strain>
    </source>
</reference>
<dbReference type="InterPro" id="IPR047126">
    <property type="entry name" value="RNF141-like"/>
</dbReference>
<dbReference type="Proteomes" id="UP001213000">
    <property type="component" value="Unassembled WGS sequence"/>
</dbReference>
<evidence type="ECO:0000256" key="2">
    <source>
        <dbReference type="SAM" id="MobiDB-lite"/>
    </source>
</evidence>
<dbReference type="InterPro" id="IPR001841">
    <property type="entry name" value="Znf_RING"/>
</dbReference>
<feature type="compositionally biased region" description="Polar residues" evidence="2">
    <location>
        <begin position="73"/>
        <end position="89"/>
    </location>
</feature>
<organism evidence="4 5">
    <name type="scientific">Leucocoprinus birnbaumii</name>
    <dbReference type="NCBI Taxonomy" id="56174"/>
    <lineage>
        <taxon>Eukaryota</taxon>
        <taxon>Fungi</taxon>
        <taxon>Dikarya</taxon>
        <taxon>Basidiomycota</taxon>
        <taxon>Agaricomycotina</taxon>
        <taxon>Agaricomycetes</taxon>
        <taxon>Agaricomycetidae</taxon>
        <taxon>Agaricales</taxon>
        <taxon>Agaricineae</taxon>
        <taxon>Agaricaceae</taxon>
        <taxon>Leucocoprinus</taxon>
    </lineage>
</organism>
<feature type="compositionally biased region" description="Basic and acidic residues" evidence="2">
    <location>
        <begin position="104"/>
        <end position="118"/>
    </location>
</feature>
<comment type="caution">
    <text evidence="4">The sequence shown here is derived from an EMBL/GenBank/DDBJ whole genome shotgun (WGS) entry which is preliminary data.</text>
</comment>
<accession>A0AAD5W1I4</accession>
<feature type="domain" description="RING-type" evidence="3">
    <location>
        <begin position="157"/>
        <end position="198"/>
    </location>
</feature>
<evidence type="ECO:0000259" key="3">
    <source>
        <dbReference type="PROSITE" id="PS50089"/>
    </source>
</evidence>
<dbReference type="SMART" id="SM00184">
    <property type="entry name" value="RING"/>
    <property type="match status" value="1"/>
</dbReference>
<name>A0AAD5W1I4_9AGAR</name>
<sequence>MPEDDDFDNLADSFSGVTEAEWMTLLGPTNPGTGSPARSTVSTDYGDDSFIDANALAELDRIEASSLRILGSSGSASTHELSTEVQQSRYFPVARSGATSSETAVKDHESTEKRDKGSRPAKRPRSQSSTSDPEEGGSIMTMKIRRILEAYEEEITCPICCDLFVSTHSGNPCGHSYCGDCGWQWVKKNNQSQCPVCRANLVRSKPLIPNIAMDSLVEKHIAQLISAGDADWQPQGAKFTERTRRKEKWKISADARIKVKPKRVPEVRPVVVEDLPRDLIFRDVLFLPSDDDSSYVEDSGDEQGEIQATFRRVYFEAADLSALLCGVISHLLTSPPAPGSPLRAIIFAIQHTTS</sequence>
<dbReference type="PROSITE" id="PS50089">
    <property type="entry name" value="ZF_RING_2"/>
    <property type="match status" value="1"/>
</dbReference>